<name>A0A016E5B6_BACFG</name>
<evidence type="ECO:0000313" key="1">
    <source>
        <dbReference type="EMBL" id="EXZ72351.1"/>
    </source>
</evidence>
<dbReference type="PATRIC" id="fig|1339314.3.peg.3412"/>
<evidence type="ECO:0000313" key="2">
    <source>
        <dbReference type="Proteomes" id="UP000020938"/>
    </source>
</evidence>
<organism evidence="1 2">
    <name type="scientific">Bacteroides fragilis str. 3976T8</name>
    <dbReference type="NCBI Taxonomy" id="1339314"/>
    <lineage>
        <taxon>Bacteria</taxon>
        <taxon>Pseudomonadati</taxon>
        <taxon>Bacteroidota</taxon>
        <taxon>Bacteroidia</taxon>
        <taxon>Bacteroidales</taxon>
        <taxon>Bacteroidaceae</taxon>
        <taxon>Bacteroides</taxon>
    </lineage>
</organism>
<dbReference type="EMBL" id="JGDS01000059">
    <property type="protein sequence ID" value="EXZ72351.1"/>
    <property type="molecule type" value="Genomic_DNA"/>
</dbReference>
<dbReference type="Proteomes" id="UP000020938">
    <property type="component" value="Unassembled WGS sequence"/>
</dbReference>
<proteinExistence type="predicted"/>
<accession>A0A016E5B6</accession>
<sequence>MHLFIGCRVDNRSAAVNNKRSSVPGKDNLLRLRDYVQITLYGGCRAAGCE</sequence>
<protein>
    <submittedName>
        <fullName evidence="1">Uncharacterized protein</fullName>
    </submittedName>
</protein>
<dbReference type="AlphaFoldDB" id="A0A016E5B6"/>
<reference evidence="1 2" key="1">
    <citation type="submission" date="2014-02" db="EMBL/GenBank/DDBJ databases">
        <authorList>
            <person name="Sears C."/>
            <person name="Carroll K."/>
            <person name="Sack B.R."/>
            <person name="Qadri F."/>
            <person name="Myers L.L."/>
            <person name="Chung G.-T."/>
            <person name="Escheverria P."/>
            <person name="Fraser C.M."/>
            <person name="Sadzewicz L."/>
            <person name="Shefchek K.A."/>
            <person name="Tallon L."/>
            <person name="Das S.P."/>
            <person name="Daugherty S."/>
            <person name="Mongodin E.F."/>
        </authorList>
    </citation>
    <scope>NUCLEOTIDE SEQUENCE [LARGE SCALE GENOMIC DNA]</scope>
    <source>
        <strain evidence="1 2">3976T8</strain>
    </source>
</reference>
<gene>
    <name evidence="1" type="ORF">M123_3252</name>
</gene>
<comment type="caution">
    <text evidence="1">The sequence shown here is derived from an EMBL/GenBank/DDBJ whole genome shotgun (WGS) entry which is preliminary data.</text>
</comment>